<feature type="domain" description="Threonyl/alanyl tRNA synthetase SAD" evidence="9">
    <location>
        <begin position="235"/>
        <end position="278"/>
    </location>
</feature>
<sequence length="451" mass="50639">MVTIKAPIYHAPLACMSSSMQVDHPLSSLRQKSSILTKEIMSFICQKDCYLKEFHTKVVSCSPSKLKIAVNGKKEVVSGFDVICEDTVLFPEGGGQPDDRGTMNGHEVLRITRVSDKAVHFMKEALEPGTEVHQIVDWSRRFDHMQQHSGQHLVTAIADEKYGWPTTSWDLGREKSFIELDTPKISNEQLEQLEKDVNEAIRKCLPMMPRWVEVGSEELQKVRTRGLPEDHVGLVRIVEIESIEANMCCGTHVSNLSHLQMIKLISAEKGKKNKTNLYYVAGDRVLKYLAASIEVEKKLNKLLKCGQDEYAQAVEKQQKTLKATNKSNLLLLREIAVLEGQRYLNQPNRDVIFCLHRKEGDSEFLNMVANEIGSQNALMLLSVGDEKTSGLFLIAGPEEVVAVVGPKVEEALKGKGSFKNGRYQGKASQLCNRPTAENILREHADKRKVET</sequence>
<keyword evidence="6" id="KW-0862">Zinc</keyword>
<evidence type="ECO:0000256" key="1">
    <source>
        <dbReference type="ARBA" id="ARBA00001947"/>
    </source>
</evidence>
<keyword evidence="5" id="KW-0479">Metal-binding</keyword>
<name>A0A9Q1BYY2_HOLLE</name>
<evidence type="ECO:0000313" key="10">
    <source>
        <dbReference type="EMBL" id="KAJ8035531.1"/>
    </source>
</evidence>
<dbReference type="SUPFAM" id="SSF55186">
    <property type="entry name" value="ThrRS/AlaRS common domain"/>
    <property type="match status" value="1"/>
</dbReference>
<dbReference type="PANTHER" id="PTHR43462">
    <property type="entry name" value="ALANYL-TRNA EDITING PROTEIN"/>
    <property type="match status" value="1"/>
</dbReference>
<evidence type="ECO:0000256" key="7">
    <source>
        <dbReference type="ARBA" id="ARBA00022917"/>
    </source>
</evidence>
<evidence type="ECO:0000256" key="4">
    <source>
        <dbReference type="ARBA" id="ARBA00022490"/>
    </source>
</evidence>
<dbReference type="PANTHER" id="PTHR43462:SF1">
    <property type="entry name" value="ALANYL-TRNA EDITING PROTEIN AARSD1"/>
    <property type="match status" value="1"/>
</dbReference>
<dbReference type="InterPro" id="IPR009000">
    <property type="entry name" value="Transl_B-barrel_sf"/>
</dbReference>
<keyword evidence="4" id="KW-0963">Cytoplasm</keyword>
<dbReference type="FunFam" id="3.30.980.10:FF:000007">
    <property type="entry name" value="alanyl-tRNA editing protein Aarsd1"/>
    <property type="match status" value="1"/>
</dbReference>
<comment type="cofactor">
    <cofactor evidence="1">
        <name>Zn(2+)</name>
        <dbReference type="ChEBI" id="CHEBI:29105"/>
    </cofactor>
</comment>
<evidence type="ECO:0000256" key="6">
    <source>
        <dbReference type="ARBA" id="ARBA00022833"/>
    </source>
</evidence>
<protein>
    <submittedName>
        <fullName evidence="10">Alanyl-tRNA editing protein Aarsd1</fullName>
    </submittedName>
</protein>
<organism evidence="10 11">
    <name type="scientific">Holothuria leucospilota</name>
    <name type="common">Black long sea cucumber</name>
    <name type="synonym">Mertensiothuria leucospilota</name>
    <dbReference type="NCBI Taxonomy" id="206669"/>
    <lineage>
        <taxon>Eukaryota</taxon>
        <taxon>Metazoa</taxon>
        <taxon>Echinodermata</taxon>
        <taxon>Eleutherozoa</taxon>
        <taxon>Echinozoa</taxon>
        <taxon>Holothuroidea</taxon>
        <taxon>Aspidochirotacea</taxon>
        <taxon>Aspidochirotida</taxon>
        <taxon>Holothuriidae</taxon>
        <taxon>Holothuria</taxon>
    </lineage>
</organism>
<dbReference type="GO" id="GO:0046872">
    <property type="term" value="F:metal ion binding"/>
    <property type="evidence" value="ECO:0007669"/>
    <property type="project" value="UniProtKB-KW"/>
</dbReference>
<comment type="caution">
    <text evidence="10">The sequence shown here is derived from an EMBL/GenBank/DDBJ whole genome shotgun (WGS) entry which is preliminary data.</text>
</comment>
<keyword evidence="7" id="KW-0648">Protein biosynthesis</keyword>
<dbReference type="GO" id="GO:0005524">
    <property type="term" value="F:ATP binding"/>
    <property type="evidence" value="ECO:0007669"/>
    <property type="project" value="InterPro"/>
</dbReference>
<reference evidence="10" key="1">
    <citation type="submission" date="2021-10" db="EMBL/GenBank/DDBJ databases">
        <title>Tropical sea cucumber genome reveals ecological adaptation and Cuvierian tubules defense mechanism.</title>
        <authorList>
            <person name="Chen T."/>
        </authorList>
    </citation>
    <scope>NUCLEOTIDE SEQUENCE</scope>
    <source>
        <strain evidence="10">Nanhai2018</strain>
        <tissue evidence="10">Muscle</tissue>
    </source>
</reference>
<dbReference type="InterPro" id="IPR018163">
    <property type="entry name" value="Thr/Ala-tRNA-synth_IIc_edit"/>
</dbReference>
<dbReference type="SUPFAM" id="SSF50447">
    <property type="entry name" value="Translation proteins"/>
    <property type="match status" value="1"/>
</dbReference>
<dbReference type="InterPro" id="IPR012947">
    <property type="entry name" value="tRNA_SAD"/>
</dbReference>
<dbReference type="GO" id="GO:0006412">
    <property type="term" value="P:translation"/>
    <property type="evidence" value="ECO:0007669"/>
    <property type="project" value="UniProtKB-KW"/>
</dbReference>
<dbReference type="Proteomes" id="UP001152320">
    <property type="component" value="Chromosome 9"/>
</dbReference>
<dbReference type="GO" id="GO:0043039">
    <property type="term" value="P:tRNA aminoacylation"/>
    <property type="evidence" value="ECO:0007669"/>
    <property type="project" value="InterPro"/>
</dbReference>
<comment type="function">
    <text evidence="8">Functions in trans to edit the amino acid moiety from incorrectly charged tRNA(Ala).</text>
</comment>
<evidence type="ECO:0000256" key="8">
    <source>
        <dbReference type="ARBA" id="ARBA00053555"/>
    </source>
</evidence>
<dbReference type="FunFam" id="2.40.30.130:FF:000003">
    <property type="entry name" value="alanyl-tRNA editing protein Aarsd1"/>
    <property type="match status" value="1"/>
</dbReference>
<proteinExistence type="inferred from homology"/>
<dbReference type="EMBL" id="JAIZAY010000009">
    <property type="protein sequence ID" value="KAJ8035531.1"/>
    <property type="molecule type" value="Genomic_DNA"/>
</dbReference>
<keyword evidence="11" id="KW-1185">Reference proteome</keyword>
<gene>
    <name evidence="10" type="ORF">HOLleu_19242</name>
</gene>
<dbReference type="OrthoDB" id="288942at2759"/>
<dbReference type="InterPro" id="IPR051335">
    <property type="entry name" value="Alanyl-tRNA_Editing_Enzymes"/>
</dbReference>
<dbReference type="AlphaFoldDB" id="A0A9Q1BYY2"/>
<dbReference type="Gene3D" id="3.30.980.10">
    <property type="entry name" value="Threonyl-trna Synthetase, Chain A, domain 2"/>
    <property type="match status" value="1"/>
</dbReference>
<dbReference type="GO" id="GO:0002196">
    <property type="term" value="F:Ser-tRNA(Ala) deacylase activity"/>
    <property type="evidence" value="ECO:0007669"/>
    <property type="project" value="TreeGrafter"/>
</dbReference>
<dbReference type="GO" id="GO:0004812">
    <property type="term" value="F:aminoacyl-tRNA ligase activity"/>
    <property type="evidence" value="ECO:0007669"/>
    <property type="project" value="InterPro"/>
</dbReference>
<dbReference type="GO" id="GO:0005737">
    <property type="term" value="C:cytoplasm"/>
    <property type="evidence" value="ECO:0007669"/>
    <property type="project" value="UniProtKB-SubCell"/>
</dbReference>
<comment type="similarity">
    <text evidence="3">Belongs to the class-II aminoacyl-tRNA synthetase family. Alax-L subfamily.</text>
</comment>
<comment type="subcellular location">
    <subcellularLocation>
        <location evidence="2">Cytoplasm</location>
    </subcellularLocation>
</comment>
<evidence type="ECO:0000256" key="3">
    <source>
        <dbReference type="ARBA" id="ARBA00008429"/>
    </source>
</evidence>
<evidence type="ECO:0000256" key="2">
    <source>
        <dbReference type="ARBA" id="ARBA00004496"/>
    </source>
</evidence>
<dbReference type="SMART" id="SM00863">
    <property type="entry name" value="tRNA_SAD"/>
    <property type="match status" value="1"/>
</dbReference>
<accession>A0A9Q1BYY2</accession>
<dbReference type="Gene3D" id="2.40.30.130">
    <property type="match status" value="1"/>
</dbReference>
<evidence type="ECO:0000313" key="11">
    <source>
        <dbReference type="Proteomes" id="UP001152320"/>
    </source>
</evidence>
<dbReference type="Pfam" id="PF07973">
    <property type="entry name" value="tRNA_SAD"/>
    <property type="match status" value="1"/>
</dbReference>
<evidence type="ECO:0000259" key="9">
    <source>
        <dbReference type="SMART" id="SM00863"/>
    </source>
</evidence>
<evidence type="ECO:0000256" key="5">
    <source>
        <dbReference type="ARBA" id="ARBA00022723"/>
    </source>
</evidence>